<dbReference type="EMBL" id="JACJJC010000241">
    <property type="protein sequence ID" value="MBM6705241.1"/>
    <property type="molecule type" value="Genomic_DNA"/>
</dbReference>
<feature type="domain" description="Porin" evidence="1">
    <location>
        <begin position="4"/>
        <end position="169"/>
    </location>
</feature>
<dbReference type="RefSeq" id="WP_205105067.1">
    <property type="nucleotide sequence ID" value="NZ_JACJJC010000241.1"/>
</dbReference>
<keyword evidence="3" id="KW-1185">Reference proteome</keyword>
<feature type="non-terminal residue" evidence="2">
    <location>
        <position position="178"/>
    </location>
</feature>
<organism evidence="2 3">
    <name type="scientific">Sutterella massiliensis</name>
    <dbReference type="NCBI Taxonomy" id="1816689"/>
    <lineage>
        <taxon>Bacteria</taxon>
        <taxon>Pseudomonadati</taxon>
        <taxon>Pseudomonadota</taxon>
        <taxon>Betaproteobacteria</taxon>
        <taxon>Burkholderiales</taxon>
        <taxon>Sutterellaceae</taxon>
        <taxon>Sutterella</taxon>
    </lineage>
</organism>
<sequence length="178" mass="19222">SLGNDGRLFGRESQAYIAGSFGELSFGRVGQLTSGNGTYGIAGNMSPFGTSWSDAVEGSTFQVGFGRFDNTITYKSPNFAGFNVYAQYSFDANTKDEWSVKDHTGHTEGKSTSTRYGALGATYGNGALKLAFTADWYNWSNNYNYNETTGASDGEVDDGYAFTFGGSYDFQVVKAYFG</sequence>
<proteinExistence type="predicted"/>
<reference evidence="2 3" key="1">
    <citation type="journal article" date="2021" name="Sci. Rep.">
        <title>The distribution of antibiotic resistance genes in chicken gut microbiota commensals.</title>
        <authorList>
            <person name="Juricova H."/>
            <person name="Matiasovicova J."/>
            <person name="Kubasova T."/>
            <person name="Cejkova D."/>
            <person name="Rychlik I."/>
        </authorList>
    </citation>
    <scope>NUCLEOTIDE SEQUENCE [LARGE SCALE GENOMIC DNA]</scope>
    <source>
        <strain evidence="2 3">An829</strain>
    </source>
</reference>
<name>A0ABS2DV57_9BURK</name>
<protein>
    <submittedName>
        <fullName evidence="2">Porin</fullName>
    </submittedName>
</protein>
<gene>
    <name evidence="2" type="ORF">H6A60_12285</name>
</gene>
<feature type="non-terminal residue" evidence="2">
    <location>
        <position position="1"/>
    </location>
</feature>
<evidence type="ECO:0000313" key="3">
    <source>
        <dbReference type="Proteomes" id="UP000715095"/>
    </source>
</evidence>
<dbReference type="Gene3D" id="2.40.160.10">
    <property type="entry name" value="Porin"/>
    <property type="match status" value="1"/>
</dbReference>
<dbReference type="SUPFAM" id="SSF56935">
    <property type="entry name" value="Porins"/>
    <property type="match status" value="1"/>
</dbReference>
<evidence type="ECO:0000259" key="1">
    <source>
        <dbReference type="Pfam" id="PF13609"/>
    </source>
</evidence>
<evidence type="ECO:0000313" key="2">
    <source>
        <dbReference type="EMBL" id="MBM6705241.1"/>
    </source>
</evidence>
<dbReference type="Proteomes" id="UP000715095">
    <property type="component" value="Unassembled WGS sequence"/>
</dbReference>
<comment type="caution">
    <text evidence="2">The sequence shown here is derived from an EMBL/GenBank/DDBJ whole genome shotgun (WGS) entry which is preliminary data.</text>
</comment>
<dbReference type="InterPro" id="IPR023614">
    <property type="entry name" value="Porin_dom_sf"/>
</dbReference>
<dbReference type="InterPro" id="IPR033900">
    <property type="entry name" value="Gram_neg_porin_domain"/>
</dbReference>
<accession>A0ABS2DV57</accession>
<dbReference type="Pfam" id="PF13609">
    <property type="entry name" value="Porin_4"/>
    <property type="match status" value="1"/>
</dbReference>